<protein>
    <recommendedName>
        <fullName evidence="2">S1 motif domain-containing protein</fullName>
    </recommendedName>
</protein>
<dbReference type="Gene3D" id="1.10.150.310">
    <property type="entry name" value="Tex RuvX-like domain-like"/>
    <property type="match status" value="1"/>
</dbReference>
<dbReference type="SMART" id="SM00316">
    <property type="entry name" value="S1"/>
    <property type="match status" value="1"/>
</dbReference>
<reference evidence="3" key="1">
    <citation type="submission" date="2021-12" db="EMBL/GenBank/DDBJ databases">
        <authorList>
            <person name="King R."/>
        </authorList>
    </citation>
    <scope>NUCLEOTIDE SEQUENCE</scope>
</reference>
<dbReference type="InterPro" id="IPR023323">
    <property type="entry name" value="Tex-like_dom_sf"/>
</dbReference>
<dbReference type="Gene3D" id="3.30.420.140">
    <property type="entry name" value="YqgF/RNase H-like domain"/>
    <property type="match status" value="1"/>
</dbReference>
<dbReference type="Pfam" id="PF22706">
    <property type="entry name" value="Tex_central_region"/>
    <property type="match status" value="1"/>
</dbReference>
<dbReference type="InterPro" id="IPR012340">
    <property type="entry name" value="NA-bd_OB-fold"/>
</dbReference>
<feature type="region of interest" description="Disordered" evidence="1">
    <location>
        <begin position="28"/>
        <end position="82"/>
    </location>
</feature>
<evidence type="ECO:0000259" key="2">
    <source>
        <dbReference type="PROSITE" id="PS50126"/>
    </source>
</evidence>
<evidence type="ECO:0000313" key="3">
    <source>
        <dbReference type="EMBL" id="CAH0383591.1"/>
    </source>
</evidence>
<gene>
    <name evidence="3" type="ORF">BEMITA_LOCUS3029</name>
</gene>
<dbReference type="InterPro" id="IPR041692">
    <property type="entry name" value="HHH_9"/>
</dbReference>
<dbReference type="InterPro" id="IPR006641">
    <property type="entry name" value="YqgF/RNaseH-like_dom"/>
</dbReference>
<dbReference type="AlphaFoldDB" id="A0A9P0F0U4"/>
<feature type="region of interest" description="Disordered" evidence="1">
    <location>
        <begin position="98"/>
        <end position="155"/>
    </location>
</feature>
<dbReference type="Pfam" id="PF17674">
    <property type="entry name" value="HHH_9"/>
    <property type="match status" value="1"/>
</dbReference>
<dbReference type="FunFam" id="1.10.10.650:FF:000001">
    <property type="entry name" value="S1 RNA-binding domain 1"/>
    <property type="match status" value="1"/>
</dbReference>
<dbReference type="InterPro" id="IPR010994">
    <property type="entry name" value="RuvA_2-like"/>
</dbReference>
<dbReference type="SUPFAM" id="SSF50249">
    <property type="entry name" value="Nucleic acid-binding proteins"/>
    <property type="match status" value="1"/>
</dbReference>
<dbReference type="InterPro" id="IPR032639">
    <property type="entry name" value="Tex_YqgF"/>
</dbReference>
<feature type="domain" description="S1 motif" evidence="2">
    <location>
        <begin position="848"/>
        <end position="910"/>
    </location>
</feature>
<dbReference type="InterPro" id="IPR012337">
    <property type="entry name" value="RNaseH-like_sf"/>
</dbReference>
<evidence type="ECO:0000313" key="4">
    <source>
        <dbReference type="Proteomes" id="UP001152759"/>
    </source>
</evidence>
<sequence length="913" mass="102264">MTSMPEKSLTVDTKPSRRKKVINYVISDSESDLENDVEMGTNPPQEESNTISVKPTRKRKVVKEESDVELLSDEDPTFEPSTKKFKTAVKNANKIKKEAKSSCSGATASEQKQKPNVKKKGENEEEKQLKSATVKKLADSQKKKAAPKSAHQDSASLWHPATEIASQLNLDLDVSFTITRLFEEGNTIPFLARYRRNLIGDCDAEKLRSVKAMHDYLKQVQVRAAAVVKLIEKKNKLPPETRNVILNARSLEEVEFLYSPYKADGRVTKAQKARKLGLEPFAVAVLEGTPNATYEHLTNFIRPELPSNKEVLEGVQHIIADVISKNKAIIDELRELQGRSRIFIQCSETKKTKDSDKKGKGNVDDRERIKYQNFFNFNRDVQHVQPHQILAINRAENLKFLSVKIVLPDDFLCNRLFRVCENIWLRNNTSNQLRKSLINDSFTDAYNRLMAPYLKRNVRSKLNLKAQQEAIVVFATNLKNLLLSPPLRGKKILAVDPGFTHGCKFAFIDATGAVLHLETLYLNNRNGKQALNDSDVRKLRKLMVEFNCDTVGIGNGKGCREIEAHLGKLIKEGFFAPELDVSYTIVNEQGASIYSVSEEAKQEFPDTDPNLVSAVSIGRRLQDPLSELVKIEPKHLGVGMYQLDVNDKLLESTLNEIVIECVSFVGVDINTASIAVLRKLSGLNQARASEIIEWRKKNGTFLNRCMLKEVKGIGDKTFEQCAGFIRIVPQTAKSDGPKGGKLAKSDHKLNPLDQTLIHPESYPVAHKFCKQLSLNLEDLGTDRFIQEVKNAVSKINIKDTAEKLGADVKNVELIITGLTKPLDHDLRAEFATPLFKKGLMSMEDLTAGTILTGRITNVTSFGSFVDIGVNQDGLIHISKYSGFSPQLGNRVEVKVENVDVARKRISLLLVRIL</sequence>
<dbReference type="PANTHER" id="PTHR10724:SF10">
    <property type="entry name" value="S1 RNA-BINDING DOMAIN-CONTAINING PROTEIN 1"/>
    <property type="match status" value="1"/>
</dbReference>
<dbReference type="Pfam" id="PF16921">
    <property type="entry name" value="Tex_YqgF"/>
    <property type="match status" value="1"/>
</dbReference>
<organism evidence="3 4">
    <name type="scientific">Bemisia tabaci</name>
    <name type="common">Sweetpotato whitefly</name>
    <name type="synonym">Aleurodes tabaci</name>
    <dbReference type="NCBI Taxonomy" id="7038"/>
    <lineage>
        <taxon>Eukaryota</taxon>
        <taxon>Metazoa</taxon>
        <taxon>Ecdysozoa</taxon>
        <taxon>Arthropoda</taxon>
        <taxon>Hexapoda</taxon>
        <taxon>Insecta</taxon>
        <taxon>Pterygota</taxon>
        <taxon>Neoptera</taxon>
        <taxon>Paraneoptera</taxon>
        <taxon>Hemiptera</taxon>
        <taxon>Sternorrhyncha</taxon>
        <taxon>Aleyrodoidea</taxon>
        <taxon>Aleyrodidae</taxon>
        <taxon>Aleyrodinae</taxon>
        <taxon>Bemisia</taxon>
    </lineage>
</organism>
<dbReference type="SUPFAM" id="SSF53098">
    <property type="entry name" value="Ribonuclease H-like"/>
    <property type="match status" value="1"/>
</dbReference>
<dbReference type="Gene3D" id="1.10.3500.10">
    <property type="entry name" value="Tex N-terminal region-like"/>
    <property type="match status" value="1"/>
</dbReference>
<dbReference type="GO" id="GO:0003735">
    <property type="term" value="F:structural constituent of ribosome"/>
    <property type="evidence" value="ECO:0007669"/>
    <property type="project" value="TreeGrafter"/>
</dbReference>
<keyword evidence="4" id="KW-1185">Reference proteome</keyword>
<dbReference type="PANTHER" id="PTHR10724">
    <property type="entry name" value="30S RIBOSOMAL PROTEIN S1"/>
    <property type="match status" value="1"/>
</dbReference>
<dbReference type="InterPro" id="IPR055179">
    <property type="entry name" value="Tex-like_central_region"/>
</dbReference>
<feature type="compositionally biased region" description="Polar residues" evidence="1">
    <location>
        <begin position="101"/>
        <end position="110"/>
    </location>
</feature>
<dbReference type="Gene3D" id="2.40.50.140">
    <property type="entry name" value="Nucleic acid-binding proteins"/>
    <property type="match status" value="1"/>
</dbReference>
<dbReference type="GO" id="GO:0003729">
    <property type="term" value="F:mRNA binding"/>
    <property type="evidence" value="ECO:0007669"/>
    <property type="project" value="TreeGrafter"/>
</dbReference>
<dbReference type="InterPro" id="IPR023319">
    <property type="entry name" value="Tex-like_HTH_dom_sf"/>
</dbReference>
<dbReference type="EMBL" id="OU963871">
    <property type="protein sequence ID" value="CAH0383591.1"/>
    <property type="molecule type" value="Genomic_DNA"/>
</dbReference>
<dbReference type="Pfam" id="PF00575">
    <property type="entry name" value="S1"/>
    <property type="match status" value="1"/>
</dbReference>
<dbReference type="InterPro" id="IPR050437">
    <property type="entry name" value="Ribos_protein_bS1-like"/>
</dbReference>
<dbReference type="InterPro" id="IPR037027">
    <property type="entry name" value="YqgF/RNaseH-like_dom_sf"/>
</dbReference>
<dbReference type="Gene3D" id="1.10.10.650">
    <property type="entry name" value="RuvA domain 2-like"/>
    <property type="match status" value="1"/>
</dbReference>
<dbReference type="SUPFAM" id="SSF47781">
    <property type="entry name" value="RuvA domain 2-like"/>
    <property type="match status" value="2"/>
</dbReference>
<dbReference type="InterPro" id="IPR018974">
    <property type="entry name" value="Tex-like_N"/>
</dbReference>
<dbReference type="Pfam" id="PF12836">
    <property type="entry name" value="HHH_3"/>
    <property type="match status" value="1"/>
</dbReference>
<dbReference type="PROSITE" id="PS50126">
    <property type="entry name" value="S1"/>
    <property type="match status" value="1"/>
</dbReference>
<accession>A0A9P0F0U4</accession>
<feature type="compositionally biased region" description="Acidic residues" evidence="1">
    <location>
        <begin position="66"/>
        <end position="77"/>
    </location>
</feature>
<evidence type="ECO:0000256" key="1">
    <source>
        <dbReference type="SAM" id="MobiDB-lite"/>
    </source>
</evidence>
<dbReference type="GO" id="GO:0006412">
    <property type="term" value="P:translation"/>
    <property type="evidence" value="ECO:0007669"/>
    <property type="project" value="TreeGrafter"/>
</dbReference>
<dbReference type="Pfam" id="PF09371">
    <property type="entry name" value="Tex_N"/>
    <property type="match status" value="1"/>
</dbReference>
<dbReference type="FunFam" id="1.10.150.310:FF:000001">
    <property type="entry name" value="RNA-binding transcriptional accessory protein"/>
    <property type="match status" value="1"/>
</dbReference>
<feature type="compositionally biased region" description="Polar residues" evidence="1">
    <location>
        <begin position="42"/>
        <end position="53"/>
    </location>
</feature>
<dbReference type="SUPFAM" id="SSF158832">
    <property type="entry name" value="Tex N-terminal region-like"/>
    <property type="match status" value="1"/>
</dbReference>
<dbReference type="SMART" id="SM00732">
    <property type="entry name" value="YqgFc"/>
    <property type="match status" value="1"/>
</dbReference>
<name>A0A9P0F0U4_BEMTA</name>
<feature type="compositionally biased region" description="Basic and acidic residues" evidence="1">
    <location>
        <begin position="119"/>
        <end position="129"/>
    </location>
</feature>
<dbReference type="GO" id="GO:0006139">
    <property type="term" value="P:nucleobase-containing compound metabolic process"/>
    <property type="evidence" value="ECO:0007669"/>
    <property type="project" value="InterPro"/>
</dbReference>
<dbReference type="Proteomes" id="UP001152759">
    <property type="component" value="Chromosome 10"/>
</dbReference>
<dbReference type="InterPro" id="IPR003029">
    <property type="entry name" value="S1_domain"/>
</dbReference>
<dbReference type="FunFam" id="3.30.420.140:FF:000001">
    <property type="entry name" value="RNA-binding transcriptional accessory protein"/>
    <property type="match status" value="1"/>
</dbReference>
<proteinExistence type="predicted"/>